<keyword evidence="1" id="KW-0472">Membrane</keyword>
<proteinExistence type="predicted"/>
<accession>A0ABS6DPP4</accession>
<feature type="transmembrane region" description="Helical" evidence="1">
    <location>
        <begin position="65"/>
        <end position="93"/>
    </location>
</feature>
<feature type="transmembrane region" description="Helical" evidence="1">
    <location>
        <begin position="35"/>
        <end position="53"/>
    </location>
</feature>
<sequence length="176" mass="20676">MLKNLFGMVTTSNITIIQKKYFFSRINWYLKKKKYSNLPIFFKLIIIFYNLGMKNWKEIKKWSTISVVISSTIAVLSALMLVSFVAVIVILLTKETNILQPWWEFLLFAIASLALLIFILLFYISPMQTIRKSARKNTITKLEVKAIKYHSSRLKFVSPIYHLKIKKLLTDNVFKN</sequence>
<dbReference type="Proteomes" id="UP000718793">
    <property type="component" value="Unassembled WGS sequence"/>
</dbReference>
<name>A0ABS6DPP4_9MOLU</name>
<reference evidence="2" key="1">
    <citation type="submission" date="2021-06" db="EMBL/GenBank/DDBJ databases">
        <title>Novel Mycoplasma species detected in California sea lions (Zalophus californianus) from the USA.</title>
        <authorList>
            <person name="Volokhov D.V."/>
            <person name="Furtak V.A."/>
            <person name="Zagorodnyaya T.A."/>
        </authorList>
    </citation>
    <scope>NUCLEOTIDE SEQUENCE [LARGE SCALE GENOMIC DNA]</scope>
    <source>
        <strain evidence="2">CSL 5346</strain>
    </source>
</reference>
<feature type="transmembrane region" description="Helical" evidence="1">
    <location>
        <begin position="105"/>
        <end position="125"/>
    </location>
</feature>
<keyword evidence="3" id="KW-1185">Reference proteome</keyword>
<evidence type="ECO:0000313" key="3">
    <source>
        <dbReference type="Proteomes" id="UP000718793"/>
    </source>
</evidence>
<gene>
    <name evidence="2" type="ORF">KQ875_01635</name>
</gene>
<evidence type="ECO:0000256" key="1">
    <source>
        <dbReference type="SAM" id="Phobius"/>
    </source>
</evidence>
<dbReference type="EMBL" id="JAHMHH010000001">
    <property type="protein sequence ID" value="MBU4692296.1"/>
    <property type="molecule type" value="Genomic_DNA"/>
</dbReference>
<keyword evidence="1" id="KW-1133">Transmembrane helix</keyword>
<dbReference type="RefSeq" id="WP_216488748.1">
    <property type="nucleotide sequence ID" value="NZ_JAHMHH010000001.1"/>
</dbReference>
<protein>
    <submittedName>
        <fullName evidence="2">Uncharacterized protein</fullName>
    </submittedName>
</protein>
<keyword evidence="1" id="KW-0812">Transmembrane</keyword>
<comment type="caution">
    <text evidence="2">The sequence shown here is derived from an EMBL/GenBank/DDBJ whole genome shotgun (WGS) entry which is preliminary data.</text>
</comment>
<evidence type="ECO:0000313" key="2">
    <source>
        <dbReference type="EMBL" id="MBU4692296.1"/>
    </source>
</evidence>
<organism evidence="2 3">
    <name type="scientific">Mycoplasma zalophi</name>
    <dbReference type="NCBI Taxonomy" id="191287"/>
    <lineage>
        <taxon>Bacteria</taxon>
        <taxon>Bacillati</taxon>
        <taxon>Mycoplasmatota</taxon>
        <taxon>Mollicutes</taxon>
        <taxon>Mycoplasmataceae</taxon>
        <taxon>Mycoplasma</taxon>
    </lineage>
</organism>